<name>A0A8H3DDX5_9AGAM</name>
<dbReference type="EMBL" id="CAJMWZ010006285">
    <property type="protein sequence ID" value="CAE6519576.1"/>
    <property type="molecule type" value="Genomic_DNA"/>
</dbReference>
<dbReference type="Proteomes" id="UP000663850">
    <property type="component" value="Unassembled WGS sequence"/>
</dbReference>
<proteinExistence type="predicted"/>
<comment type="caution">
    <text evidence="1">The sequence shown here is derived from an EMBL/GenBank/DDBJ whole genome shotgun (WGS) entry which is preliminary data.</text>
</comment>
<dbReference type="AlphaFoldDB" id="A0A8H3DDX5"/>
<evidence type="ECO:0000313" key="1">
    <source>
        <dbReference type="EMBL" id="CAE6519576.1"/>
    </source>
</evidence>
<accession>A0A8H3DDX5</accession>
<organism evidence="1 2">
    <name type="scientific">Rhizoctonia solani</name>
    <dbReference type="NCBI Taxonomy" id="456999"/>
    <lineage>
        <taxon>Eukaryota</taxon>
        <taxon>Fungi</taxon>
        <taxon>Dikarya</taxon>
        <taxon>Basidiomycota</taxon>
        <taxon>Agaricomycotina</taxon>
        <taxon>Agaricomycetes</taxon>
        <taxon>Cantharellales</taxon>
        <taxon>Ceratobasidiaceae</taxon>
        <taxon>Rhizoctonia</taxon>
    </lineage>
</organism>
<evidence type="ECO:0000313" key="2">
    <source>
        <dbReference type="Proteomes" id="UP000663850"/>
    </source>
</evidence>
<reference evidence="1" key="1">
    <citation type="submission" date="2021-01" db="EMBL/GenBank/DDBJ databases">
        <authorList>
            <person name="Kaushik A."/>
        </authorList>
    </citation>
    <scope>NUCLEOTIDE SEQUENCE</scope>
    <source>
        <strain evidence="1">Type strain: AG8-Rh-89/</strain>
    </source>
</reference>
<evidence type="ECO:0008006" key="3">
    <source>
        <dbReference type="Google" id="ProtNLM"/>
    </source>
</evidence>
<gene>
    <name evidence="1" type="ORF">RDB_LOCUS116171</name>
</gene>
<protein>
    <recommendedName>
        <fullName evidence="3">PAS domain-containing protein</fullName>
    </recommendedName>
</protein>
<sequence length="254" mass="27191">MDHSFMFMLKPYTLECVYVSDSIASVLGQPTVLGHRITELLADGEADSVIRTLRTAVGRNKPAIILYLQFLDGRQGTYVPCQMAFSVAGNVIVGSVSLASLDTIGATLRDQSAEEVIIAATELTSHPGVVGHPAVNWTGTQFPRTALLLDRFTANCDIIHCSNNAILSETCVGARGGFLKYVVARDIVSVKTFLMNLKQSGIKVDSPTNVGFAYHTFALCVAGRDFLALSGEIRVSAVGIASSDGIILVLKREP</sequence>